<dbReference type="PANTHER" id="PTHR22916:SF3">
    <property type="entry name" value="UDP-GLCNAC:BETAGAL BETA-1,3-N-ACETYLGLUCOSAMINYLTRANSFERASE-LIKE PROTEIN 1"/>
    <property type="match status" value="1"/>
</dbReference>
<evidence type="ECO:0000259" key="1">
    <source>
        <dbReference type="Pfam" id="PF00535"/>
    </source>
</evidence>
<dbReference type="InterPro" id="IPR001173">
    <property type="entry name" value="Glyco_trans_2-like"/>
</dbReference>
<proteinExistence type="predicted"/>
<reference evidence="3" key="2">
    <citation type="submission" date="2018-11" db="EMBL/GenBank/DDBJ databases">
        <title>Proposal to divide the Flavobacteriaceae and reorganize its genera based on Amino Acid Identity values calculated from whole genome sequences.</title>
        <authorList>
            <person name="Nicholson A.C."/>
            <person name="Gulvik C.A."/>
            <person name="Whitney A.M."/>
            <person name="Humrighouse B.W."/>
            <person name="Bell M."/>
            <person name="Holmes B."/>
            <person name="Steigerwalt A."/>
            <person name="Villarma A."/>
            <person name="Sheth M."/>
            <person name="Batra D."/>
            <person name="Pryor J."/>
            <person name="Bernardet J.-F."/>
            <person name="Hugo C."/>
            <person name="Kampfer P."/>
            <person name="Newman J."/>
            <person name="Mcquiston J."/>
        </authorList>
    </citation>
    <scope>NUCLEOTIDE SEQUENCE [LARGE SCALE GENOMIC DNA]</scope>
    <source>
        <strain evidence="3">DSM 22165</strain>
    </source>
</reference>
<dbReference type="Pfam" id="PF00535">
    <property type="entry name" value="Glycos_transf_2"/>
    <property type="match status" value="1"/>
</dbReference>
<dbReference type="PANTHER" id="PTHR22916">
    <property type="entry name" value="GLYCOSYLTRANSFERASE"/>
    <property type="match status" value="1"/>
</dbReference>
<feature type="domain" description="Glycosyltransferase 2-like" evidence="1">
    <location>
        <begin position="1"/>
        <end position="155"/>
    </location>
</feature>
<sequence length="226" mass="26109">MATYNGAEYINEQIYSILKQLSLQDELIISDDGSTDNTIDIIKNIHDNRISLFKNCKKKGVAHNFENALSHATGDYIFLADQDDIWIDNKLSVISKELENVDCVLHNASLIDKDGNLLGNDLFSIYKTRPGYFKNLFRNTYVGCCMAIRKELLKYILPIPDKISMHDMWIALIAEKKGTTKILPDKLIQYRRHGNNASTTSKKSNFSFYFQLKYRLTMFYNTLIRN</sequence>
<dbReference type="GO" id="GO:0016758">
    <property type="term" value="F:hexosyltransferase activity"/>
    <property type="evidence" value="ECO:0007669"/>
    <property type="project" value="UniProtKB-ARBA"/>
</dbReference>
<dbReference type="AlphaFoldDB" id="A0A3N0XA27"/>
<protein>
    <submittedName>
        <fullName evidence="2">Glycosyltransferase family 2 protein</fullName>
    </submittedName>
</protein>
<dbReference type="InterPro" id="IPR029044">
    <property type="entry name" value="Nucleotide-diphossugar_trans"/>
</dbReference>
<gene>
    <name evidence="2" type="ORF">EGH73_05580</name>
</gene>
<reference evidence="3" key="1">
    <citation type="submission" date="2018-11" db="EMBL/GenBank/DDBJ databases">
        <title>Proposal to divide the Flavobacteriaceae and reorganize its genera based on Amino Acid Identity values calculated from whole genome sequences.</title>
        <authorList>
            <person name="Nicholson A.C."/>
            <person name="Gulvik C.A."/>
            <person name="Whitney A.M."/>
            <person name="Humrighouse B.W."/>
            <person name="Bell M."/>
            <person name="Holmes B."/>
            <person name="Steigerwalt A."/>
            <person name="Villarma A."/>
            <person name="Sheth M."/>
            <person name="Batra D."/>
            <person name="Pryor J."/>
            <person name="Bernardet J.-F."/>
            <person name="Hugo C."/>
            <person name="Kampfer P."/>
            <person name="Newman J."/>
            <person name="Mcquiston J.R."/>
        </authorList>
    </citation>
    <scope>NUCLEOTIDE SEQUENCE [LARGE SCALE GENOMIC DNA]</scope>
    <source>
        <strain evidence="3">DSM 22165</strain>
    </source>
</reference>
<dbReference type="SUPFAM" id="SSF53448">
    <property type="entry name" value="Nucleotide-diphospho-sugar transferases"/>
    <property type="match status" value="1"/>
</dbReference>
<keyword evidence="2" id="KW-0808">Transferase</keyword>
<dbReference type="EMBL" id="RJTU01000035">
    <property type="protein sequence ID" value="ROI14015.1"/>
    <property type="molecule type" value="Genomic_DNA"/>
</dbReference>
<comment type="caution">
    <text evidence="2">The sequence shown here is derived from an EMBL/GenBank/DDBJ whole genome shotgun (WGS) entry which is preliminary data.</text>
</comment>
<organism evidence="2 3">
    <name type="scientific">Epilithonimonas hominis</name>
    <dbReference type="NCBI Taxonomy" id="420404"/>
    <lineage>
        <taxon>Bacteria</taxon>
        <taxon>Pseudomonadati</taxon>
        <taxon>Bacteroidota</taxon>
        <taxon>Flavobacteriia</taxon>
        <taxon>Flavobacteriales</taxon>
        <taxon>Weeksellaceae</taxon>
        <taxon>Chryseobacterium group</taxon>
        <taxon>Epilithonimonas</taxon>
    </lineage>
</organism>
<dbReference type="Proteomes" id="UP000267623">
    <property type="component" value="Unassembled WGS sequence"/>
</dbReference>
<evidence type="ECO:0000313" key="2">
    <source>
        <dbReference type="EMBL" id="ROI14015.1"/>
    </source>
</evidence>
<accession>A0A3N0XA27</accession>
<dbReference type="CDD" id="cd04196">
    <property type="entry name" value="GT_2_like_d"/>
    <property type="match status" value="1"/>
</dbReference>
<dbReference type="Gene3D" id="3.90.550.10">
    <property type="entry name" value="Spore Coat Polysaccharide Biosynthesis Protein SpsA, Chain A"/>
    <property type="match status" value="1"/>
</dbReference>
<name>A0A3N0XA27_9FLAO</name>
<evidence type="ECO:0000313" key="3">
    <source>
        <dbReference type="Proteomes" id="UP000267623"/>
    </source>
</evidence>